<dbReference type="EMBL" id="JXTC01000388">
    <property type="protein sequence ID" value="PON58292.1"/>
    <property type="molecule type" value="Genomic_DNA"/>
</dbReference>
<dbReference type="Proteomes" id="UP000237000">
    <property type="component" value="Unassembled WGS sequence"/>
</dbReference>
<dbReference type="InParanoid" id="A0A2P5CB80"/>
<accession>A0A2P5CB80</accession>
<sequence length="65" mass="7628">MRRVPCGEKITEMGLMYNLLGRNVRNGSVTERERPSDIRKACSTGRKCNFRKLRWLVHYSPSRES</sequence>
<keyword evidence="2" id="KW-1185">Reference proteome</keyword>
<organism evidence="1 2">
    <name type="scientific">Trema orientale</name>
    <name type="common">Charcoal tree</name>
    <name type="synonym">Celtis orientalis</name>
    <dbReference type="NCBI Taxonomy" id="63057"/>
    <lineage>
        <taxon>Eukaryota</taxon>
        <taxon>Viridiplantae</taxon>
        <taxon>Streptophyta</taxon>
        <taxon>Embryophyta</taxon>
        <taxon>Tracheophyta</taxon>
        <taxon>Spermatophyta</taxon>
        <taxon>Magnoliopsida</taxon>
        <taxon>eudicotyledons</taxon>
        <taxon>Gunneridae</taxon>
        <taxon>Pentapetalae</taxon>
        <taxon>rosids</taxon>
        <taxon>fabids</taxon>
        <taxon>Rosales</taxon>
        <taxon>Cannabaceae</taxon>
        <taxon>Trema</taxon>
    </lineage>
</organism>
<gene>
    <name evidence="1" type="ORF">TorRG33x02_291640</name>
</gene>
<reference evidence="2" key="1">
    <citation type="submission" date="2016-06" db="EMBL/GenBank/DDBJ databases">
        <title>Parallel loss of symbiosis genes in relatives of nitrogen-fixing non-legume Parasponia.</title>
        <authorList>
            <person name="Van Velzen R."/>
            <person name="Holmer R."/>
            <person name="Bu F."/>
            <person name="Rutten L."/>
            <person name="Van Zeijl A."/>
            <person name="Liu W."/>
            <person name="Santuari L."/>
            <person name="Cao Q."/>
            <person name="Sharma T."/>
            <person name="Shen D."/>
            <person name="Roswanjaya Y."/>
            <person name="Wardhani T."/>
            <person name="Kalhor M.S."/>
            <person name="Jansen J."/>
            <person name="Van den Hoogen J."/>
            <person name="Gungor B."/>
            <person name="Hartog M."/>
            <person name="Hontelez J."/>
            <person name="Verver J."/>
            <person name="Yang W.-C."/>
            <person name="Schijlen E."/>
            <person name="Repin R."/>
            <person name="Schilthuizen M."/>
            <person name="Schranz E."/>
            <person name="Heidstra R."/>
            <person name="Miyata K."/>
            <person name="Fedorova E."/>
            <person name="Kohlen W."/>
            <person name="Bisseling T."/>
            <person name="Smit S."/>
            <person name="Geurts R."/>
        </authorList>
    </citation>
    <scope>NUCLEOTIDE SEQUENCE [LARGE SCALE GENOMIC DNA]</scope>
    <source>
        <strain evidence="2">cv. RG33-2</strain>
    </source>
</reference>
<evidence type="ECO:0000313" key="1">
    <source>
        <dbReference type="EMBL" id="PON58292.1"/>
    </source>
</evidence>
<protein>
    <submittedName>
        <fullName evidence="1">Uncharacterized protein</fullName>
    </submittedName>
</protein>
<comment type="caution">
    <text evidence="1">The sequence shown here is derived from an EMBL/GenBank/DDBJ whole genome shotgun (WGS) entry which is preliminary data.</text>
</comment>
<evidence type="ECO:0000313" key="2">
    <source>
        <dbReference type="Proteomes" id="UP000237000"/>
    </source>
</evidence>
<proteinExistence type="predicted"/>
<dbReference type="OrthoDB" id="10282935at2759"/>
<name>A0A2P5CB80_TREOI</name>
<dbReference type="AlphaFoldDB" id="A0A2P5CB80"/>